<dbReference type="EMBL" id="CM039439">
    <property type="protein sequence ID" value="KAI4295768.1"/>
    <property type="molecule type" value="Genomic_DNA"/>
</dbReference>
<comment type="caution">
    <text evidence="1">The sequence shown here is derived from an EMBL/GenBank/DDBJ whole genome shotgun (WGS) entry which is preliminary data.</text>
</comment>
<reference evidence="1 2" key="1">
    <citation type="journal article" date="2022" name="DNA Res.">
        <title>Chromosomal-level genome assembly of the orchid tree Bauhinia variegata (Leguminosae; Cercidoideae) supports the allotetraploid origin hypothesis of Bauhinia.</title>
        <authorList>
            <person name="Zhong Y."/>
            <person name="Chen Y."/>
            <person name="Zheng D."/>
            <person name="Pang J."/>
            <person name="Liu Y."/>
            <person name="Luo S."/>
            <person name="Meng S."/>
            <person name="Qian L."/>
            <person name="Wei D."/>
            <person name="Dai S."/>
            <person name="Zhou R."/>
        </authorList>
    </citation>
    <scope>NUCLEOTIDE SEQUENCE [LARGE SCALE GENOMIC DNA]</scope>
    <source>
        <strain evidence="1">BV-YZ2020</strain>
    </source>
</reference>
<proteinExistence type="predicted"/>
<organism evidence="1 2">
    <name type="scientific">Bauhinia variegata</name>
    <name type="common">Purple orchid tree</name>
    <name type="synonym">Phanera variegata</name>
    <dbReference type="NCBI Taxonomy" id="167791"/>
    <lineage>
        <taxon>Eukaryota</taxon>
        <taxon>Viridiplantae</taxon>
        <taxon>Streptophyta</taxon>
        <taxon>Embryophyta</taxon>
        <taxon>Tracheophyta</taxon>
        <taxon>Spermatophyta</taxon>
        <taxon>Magnoliopsida</taxon>
        <taxon>eudicotyledons</taxon>
        <taxon>Gunneridae</taxon>
        <taxon>Pentapetalae</taxon>
        <taxon>rosids</taxon>
        <taxon>fabids</taxon>
        <taxon>Fabales</taxon>
        <taxon>Fabaceae</taxon>
        <taxon>Cercidoideae</taxon>
        <taxon>Cercideae</taxon>
        <taxon>Bauhiniinae</taxon>
        <taxon>Bauhinia</taxon>
    </lineage>
</organism>
<name>A0ACB9KF09_BAUVA</name>
<evidence type="ECO:0000313" key="1">
    <source>
        <dbReference type="EMBL" id="KAI4295768.1"/>
    </source>
</evidence>
<protein>
    <submittedName>
        <fullName evidence="1">Uncharacterized protein</fullName>
    </submittedName>
</protein>
<dbReference type="Proteomes" id="UP000828941">
    <property type="component" value="Chromosome 14"/>
</dbReference>
<evidence type="ECO:0000313" key="2">
    <source>
        <dbReference type="Proteomes" id="UP000828941"/>
    </source>
</evidence>
<gene>
    <name evidence="1" type="ORF">L6164_035778</name>
</gene>
<accession>A0ACB9KF09</accession>
<keyword evidence="2" id="KW-1185">Reference proteome</keyword>
<sequence>MIATGGTPQLGGCLRRLGLYLDTLSSLPKLGFKHGESMFILRSRDLLQMKAVEGSESVSVNGKSFDGDDKNRKDLNGIFENGYLGSSGQNSSQLSTVGNSTNIHWHGCTVEKIDRQKLLDQKGCVIWITGLSGSGKSTMACALNRILHQRGKLSYVLDGDNIRHGLNRDLSFRAEDRAENIRRVGEVAKLFADAGIICIASLISPYRRDREACRALLPPGDFIEVFMDAPLQVCEARDPKGLYKLARAGKITGFTGIDDPYETPLNSEIVLRHEEPCVSPSEMAEKVVLYLEEKGYLQA</sequence>